<dbReference type="STRING" id="5865.A7AS81"/>
<feature type="chain" id="PRO_5002706905" evidence="2">
    <location>
        <begin position="23"/>
        <end position="479"/>
    </location>
</feature>
<dbReference type="VEuPathDB" id="PiroplasmaDB:BBOV_IV010470"/>
<dbReference type="InParanoid" id="A7AS81"/>
<gene>
    <name evidence="3" type="ORF">BBOV_IV010470</name>
</gene>
<keyword evidence="1" id="KW-0812">Transmembrane</keyword>
<name>A7AS81_BABBO</name>
<protein>
    <submittedName>
        <fullName evidence="3">Membrane protein, putative</fullName>
    </submittedName>
</protein>
<reference evidence="4" key="2">
    <citation type="journal article" date="2020" name="Data Brief">
        <title>Transcriptome dataset of Babesia bovis life stages within vertebrate and invertebrate hosts.</title>
        <authorList>
            <person name="Ueti M.W."/>
            <person name="Johnson W.C."/>
            <person name="Kappmeyer L.S."/>
            <person name="Herndon D.R."/>
            <person name="Mousel M.R."/>
            <person name="Reif K.E."/>
            <person name="Taus N.S."/>
            <person name="Ifeonu O.O."/>
            <person name="Silva J.C."/>
            <person name="Suarez C.E."/>
            <person name="Brayton K.A."/>
        </authorList>
    </citation>
    <scope>NUCLEOTIDE SEQUENCE [LARGE SCALE GENOMIC DNA]</scope>
</reference>
<keyword evidence="2" id="KW-0732">Signal</keyword>
<evidence type="ECO:0000313" key="3">
    <source>
        <dbReference type="EMBL" id="EDO07400.1"/>
    </source>
</evidence>
<keyword evidence="4" id="KW-1185">Reference proteome</keyword>
<keyword evidence="1" id="KW-1133">Transmembrane helix</keyword>
<dbReference type="OMA" id="KPNIMES"/>
<accession>A7AS81</accession>
<dbReference type="KEGG" id="bbo:BBOV_IV010470"/>
<reference evidence="3 4" key="1">
    <citation type="journal article" date="2007" name="PLoS Pathog.">
        <title>Genome sequence of Babesia bovis and comparative analysis of apicomplexan hemoprotozoa.</title>
        <authorList>
            <person name="Brayton K.A."/>
            <person name="Lau A.O.T."/>
            <person name="Herndon D.R."/>
            <person name="Hannick L."/>
            <person name="Kappmeyer L.S."/>
            <person name="Berens S.J."/>
            <person name="Bidwell S.L."/>
            <person name="Brown W.C."/>
            <person name="Crabtree J."/>
            <person name="Fadrosh D."/>
            <person name="Feldblum T."/>
            <person name="Forberger H.A."/>
            <person name="Haas B.J."/>
            <person name="Howell J.M."/>
            <person name="Khouri H."/>
            <person name="Koo H."/>
            <person name="Mann D.J."/>
            <person name="Norimine J."/>
            <person name="Paulsen I.T."/>
            <person name="Radune D."/>
            <person name="Ren Q."/>
            <person name="Smith R.K. Jr."/>
            <person name="Suarez C.E."/>
            <person name="White O."/>
            <person name="Wortman J.R."/>
            <person name="Knowles D.P. Jr."/>
            <person name="McElwain T.F."/>
            <person name="Nene V.M."/>
        </authorList>
    </citation>
    <scope>NUCLEOTIDE SEQUENCE [LARGE SCALE GENOMIC DNA]</scope>
    <source>
        <strain evidence="3">T2Bo</strain>
    </source>
</reference>
<keyword evidence="1" id="KW-0472">Membrane</keyword>
<evidence type="ECO:0000313" key="4">
    <source>
        <dbReference type="Proteomes" id="UP000002173"/>
    </source>
</evidence>
<dbReference type="RefSeq" id="XP_001610968.1">
    <property type="nucleotide sequence ID" value="XM_001610918.1"/>
</dbReference>
<dbReference type="EMBL" id="AAXT01000002">
    <property type="protein sequence ID" value="EDO07400.1"/>
    <property type="molecule type" value="Genomic_DNA"/>
</dbReference>
<feature type="signal peptide" evidence="2">
    <location>
        <begin position="1"/>
        <end position="22"/>
    </location>
</feature>
<evidence type="ECO:0000256" key="1">
    <source>
        <dbReference type="SAM" id="Phobius"/>
    </source>
</evidence>
<reference evidence="4" key="3">
    <citation type="journal article" date="2021" name="Int. J. Parasitol.">
        <title>Comparative analysis of gene expression between Babesia bovis blood stages and kinetes allowed by improved genome annotation.</title>
        <authorList>
            <person name="Ueti M.W."/>
            <person name="Johnson W.C."/>
            <person name="Kappmeyer L.S."/>
            <person name="Herndon D.R."/>
            <person name="Mousel M.R."/>
            <person name="Reif K.E."/>
            <person name="Taus N.S."/>
            <person name="Ifeonu O.O."/>
            <person name="Silva J.C."/>
            <person name="Suarez C.E."/>
            <person name="Brayton K.A."/>
        </authorList>
    </citation>
    <scope>NUCLEOTIDE SEQUENCE [LARGE SCALE GENOMIC DNA]</scope>
</reference>
<sequence>MPLMSLWLGLLIPFIGSHITDAVKILPAAYQPWVTTGNSGVYPIADLICHAAGCTSRDTTTSNAVDPQCGSQTVCQSCPIPSLNSGDICYLSRLTPNEINVLEGHLDNVAATPVSASSDNGDEEERDSFLEVIPFDMPLKITTPESEIRTNSASCNSTSDGYIDLVVRVVVQWYRVPGRKMHEAAPIFDEEGHRAGMLMAGFDAAKDMISSRHDDGSFLEFKPNIMESFKKLNIFKKSDDEDIGGDDEGPMTDAEKRHVITRAGNFAYRQARKIFVNPTLHIHFSMNHRNITSCRQPQRWDGAVEDQSLVFTAVQNIRVKESDLKGSFFKEALKMHVNCEHCEVIEARSCVQVTCNKKIAPARRYDPGLYPTFAAGSVLRPSLPQTTGSTIGVHDPGALMSPIAMAAGAVQPAARPIANLRPHGHGIAHMPQGNALLPQHVAFTPVATLPPVANKPLVSGFIGNYTIIFSTLLLLLFTI</sequence>
<organism evidence="3 4">
    <name type="scientific">Babesia bovis</name>
    <dbReference type="NCBI Taxonomy" id="5865"/>
    <lineage>
        <taxon>Eukaryota</taxon>
        <taxon>Sar</taxon>
        <taxon>Alveolata</taxon>
        <taxon>Apicomplexa</taxon>
        <taxon>Aconoidasida</taxon>
        <taxon>Piroplasmida</taxon>
        <taxon>Babesiidae</taxon>
        <taxon>Babesia</taxon>
    </lineage>
</organism>
<comment type="caution">
    <text evidence="3">The sequence shown here is derived from an EMBL/GenBank/DDBJ whole genome shotgun (WGS) entry which is preliminary data.</text>
</comment>
<dbReference type="AlphaFoldDB" id="A7AS81"/>
<evidence type="ECO:0000256" key="2">
    <source>
        <dbReference type="SAM" id="SignalP"/>
    </source>
</evidence>
<feature type="transmembrane region" description="Helical" evidence="1">
    <location>
        <begin position="457"/>
        <end position="477"/>
    </location>
</feature>
<dbReference type="eggNOG" id="ENOG502QXEF">
    <property type="taxonomic scope" value="Eukaryota"/>
</dbReference>
<dbReference type="Proteomes" id="UP000002173">
    <property type="component" value="Unassembled WGS sequence"/>
</dbReference>
<proteinExistence type="predicted"/>
<dbReference type="GeneID" id="5479202"/>